<feature type="disulfide bond" evidence="4">
    <location>
        <begin position="286"/>
        <end position="319"/>
    </location>
</feature>
<feature type="signal peptide" evidence="7">
    <location>
        <begin position="1"/>
        <end position="27"/>
    </location>
</feature>
<feature type="disulfide bond" evidence="4">
    <location>
        <begin position="177"/>
        <end position="186"/>
    </location>
</feature>
<keyword evidence="2 4" id="KW-1015">Disulfide bond</keyword>
<evidence type="ECO:0000256" key="2">
    <source>
        <dbReference type="ARBA" id="ARBA00023157"/>
    </source>
</evidence>
<dbReference type="Gene3D" id="3.30.60.10">
    <property type="entry name" value="Endochitinase-like"/>
    <property type="match status" value="1"/>
</dbReference>
<evidence type="ECO:0000259" key="8">
    <source>
        <dbReference type="PROSITE" id="PS50941"/>
    </source>
</evidence>
<dbReference type="PIRSF" id="PIRSF001060">
    <property type="entry name" value="Endochitinase"/>
    <property type="match status" value="1"/>
</dbReference>
<reference evidence="9" key="1">
    <citation type="submission" date="2020-06" db="EMBL/GenBank/DDBJ databases">
        <title>WGS assembly of Ceratodon purpureus strain R40.</title>
        <authorList>
            <person name="Carey S.B."/>
            <person name="Jenkins J."/>
            <person name="Shu S."/>
            <person name="Lovell J.T."/>
            <person name="Sreedasyam A."/>
            <person name="Maumus F."/>
            <person name="Tiley G.P."/>
            <person name="Fernandez-Pozo N."/>
            <person name="Barry K."/>
            <person name="Chen C."/>
            <person name="Wang M."/>
            <person name="Lipzen A."/>
            <person name="Daum C."/>
            <person name="Saski C.A."/>
            <person name="Payton A.C."/>
            <person name="Mcbreen J.C."/>
            <person name="Conrad R.E."/>
            <person name="Kollar L.M."/>
            <person name="Olsson S."/>
            <person name="Huttunen S."/>
            <person name="Landis J.B."/>
            <person name="Wickett N.J."/>
            <person name="Johnson M.G."/>
            <person name="Rensing S.A."/>
            <person name="Grimwood J."/>
            <person name="Schmutz J."/>
            <person name="Mcdaniel S.F."/>
        </authorList>
    </citation>
    <scope>NUCLEOTIDE SEQUENCE</scope>
    <source>
        <strain evidence="9">R40</strain>
    </source>
</reference>
<dbReference type="EMBL" id="CM026423">
    <property type="protein sequence ID" value="KAG0581752.1"/>
    <property type="molecule type" value="Genomic_DNA"/>
</dbReference>
<dbReference type="GO" id="GO:0004568">
    <property type="term" value="F:chitinase activity"/>
    <property type="evidence" value="ECO:0007669"/>
    <property type="project" value="InterPro"/>
</dbReference>
<dbReference type="InterPro" id="IPR016283">
    <property type="entry name" value="Glyco_hydro_19"/>
</dbReference>
<dbReference type="Pfam" id="PF00187">
    <property type="entry name" value="Chitin_bind_1"/>
    <property type="match status" value="1"/>
</dbReference>
<organism evidence="9 10">
    <name type="scientific">Ceratodon purpureus</name>
    <name type="common">Fire moss</name>
    <name type="synonym">Dicranum purpureum</name>
    <dbReference type="NCBI Taxonomy" id="3225"/>
    <lineage>
        <taxon>Eukaryota</taxon>
        <taxon>Viridiplantae</taxon>
        <taxon>Streptophyta</taxon>
        <taxon>Embryophyta</taxon>
        <taxon>Bryophyta</taxon>
        <taxon>Bryophytina</taxon>
        <taxon>Bryopsida</taxon>
        <taxon>Dicranidae</taxon>
        <taxon>Pseudoditrichales</taxon>
        <taxon>Ditrichaceae</taxon>
        <taxon>Ceratodon</taxon>
    </lineage>
</organism>
<keyword evidence="10" id="KW-1185">Reference proteome</keyword>
<gene>
    <name evidence="9" type="ORF">KC19_3G006100</name>
</gene>
<dbReference type="PROSITE" id="PS00026">
    <property type="entry name" value="CHIT_BIND_I_1"/>
    <property type="match status" value="1"/>
</dbReference>
<dbReference type="GO" id="GO:0006032">
    <property type="term" value="P:chitin catabolic process"/>
    <property type="evidence" value="ECO:0007669"/>
    <property type="project" value="InterPro"/>
</dbReference>
<evidence type="ECO:0000256" key="7">
    <source>
        <dbReference type="SAM" id="SignalP"/>
    </source>
</evidence>
<name>A0A8T0IEE2_CERPU</name>
<sequence>MGRAGLNLVGAALLLVAVACWVEQVAGQAGGCSSTSPCPDPNNCCSQFGFCGSTDDYCVTGCQAGPCRTTFSPPPPAAPPSPPSPPPPPRPSVSPTPSTGAGRIITRKLFESLYPNYNKTFYSYDAFIVAARRFPKFLNEGCREQRLRELAAFSAHVQQETAGLVYVEEINKSNDYCDPTATQYPCEPFQKYFGRGPLQLSWNFNYGPCGKAIGVDILKRPFLVSFDPVVAFKASLWFWNTPREGGIPSIHNVIIGKHKLTAADKAANRKNGFGYTINIINGGLECGKGTATPQAANRVKYFQEFCAKLGVSPGDNLDCTNQKSFA</sequence>
<dbReference type="FunFam" id="3.30.20.10:FF:000001">
    <property type="entry name" value="Endochitinase (Chitinase)"/>
    <property type="match status" value="1"/>
</dbReference>
<evidence type="ECO:0000256" key="4">
    <source>
        <dbReference type="PIRSR" id="PIRSR001060-2"/>
    </source>
</evidence>
<dbReference type="SUPFAM" id="SSF53955">
    <property type="entry name" value="Lysozyme-like"/>
    <property type="match status" value="1"/>
</dbReference>
<dbReference type="FunFam" id="3.30.60.10:FF:000006">
    <property type="entry name" value="Agglutinin isolectin 1"/>
    <property type="match status" value="1"/>
</dbReference>
<dbReference type="InterPro" id="IPR023346">
    <property type="entry name" value="Lysozyme-like_dom_sf"/>
</dbReference>
<feature type="region of interest" description="Disordered" evidence="6">
    <location>
        <begin position="73"/>
        <end position="100"/>
    </location>
</feature>
<dbReference type="SMART" id="SM00270">
    <property type="entry name" value="ChtBD1"/>
    <property type="match status" value="1"/>
</dbReference>
<dbReference type="InterPro" id="IPR000726">
    <property type="entry name" value="Glyco_hydro_19_cat"/>
</dbReference>
<evidence type="ECO:0000256" key="6">
    <source>
        <dbReference type="SAM" id="MobiDB-lite"/>
    </source>
</evidence>
<keyword evidence="1 5" id="KW-0147">Chitin-binding</keyword>
<evidence type="ECO:0000256" key="1">
    <source>
        <dbReference type="ARBA" id="ARBA00022669"/>
    </source>
</evidence>
<dbReference type="PROSITE" id="PS50941">
    <property type="entry name" value="CHIT_BIND_I_2"/>
    <property type="match status" value="1"/>
</dbReference>
<dbReference type="Pfam" id="PF00182">
    <property type="entry name" value="Glyco_hydro_19"/>
    <property type="match status" value="1"/>
</dbReference>
<evidence type="ECO:0000256" key="5">
    <source>
        <dbReference type="PROSITE-ProRule" id="PRU00261"/>
    </source>
</evidence>
<dbReference type="CDD" id="cd00035">
    <property type="entry name" value="ChtBD1"/>
    <property type="match status" value="1"/>
</dbReference>
<evidence type="ECO:0000313" key="9">
    <source>
        <dbReference type="EMBL" id="KAG0581752.1"/>
    </source>
</evidence>
<dbReference type="Gene3D" id="1.10.530.10">
    <property type="match status" value="1"/>
</dbReference>
<accession>A0A8T0IEE2</accession>
<dbReference type="CDD" id="cd00325">
    <property type="entry name" value="chitinase_GH19"/>
    <property type="match status" value="1"/>
</dbReference>
<dbReference type="PANTHER" id="PTHR22595">
    <property type="entry name" value="CHITINASE-RELATED"/>
    <property type="match status" value="1"/>
</dbReference>
<feature type="domain" description="Chitin-binding type-1" evidence="8">
    <location>
        <begin position="29"/>
        <end position="69"/>
    </location>
</feature>
<dbReference type="PROSITE" id="PS51257">
    <property type="entry name" value="PROKAR_LIPOPROTEIN"/>
    <property type="match status" value="1"/>
</dbReference>
<keyword evidence="7" id="KW-0732">Signal</keyword>
<feature type="disulfide bond" evidence="4">
    <location>
        <begin position="38"/>
        <end position="51"/>
    </location>
</feature>
<dbReference type="InterPro" id="IPR001002">
    <property type="entry name" value="Chitin-bd_1"/>
</dbReference>
<dbReference type="InterPro" id="IPR018371">
    <property type="entry name" value="Chitin-binding_1_CS"/>
</dbReference>
<protein>
    <recommendedName>
        <fullName evidence="8">Chitin-binding type-1 domain-containing protein</fullName>
    </recommendedName>
</protein>
<proteinExistence type="predicted"/>
<dbReference type="Gene3D" id="3.30.20.10">
    <property type="entry name" value="Endochitinase, domain 2"/>
    <property type="match status" value="1"/>
</dbReference>
<dbReference type="AlphaFoldDB" id="A0A8T0IEE2"/>
<feature type="active site" description="Proton donor" evidence="3">
    <location>
        <position position="160"/>
    </location>
</feature>
<dbReference type="GO" id="GO:0005975">
    <property type="term" value="P:carbohydrate metabolic process"/>
    <property type="evidence" value="ECO:0007669"/>
    <property type="project" value="InterPro"/>
</dbReference>
<comment type="caution">
    <text evidence="5">Lacks conserved residue(s) required for the propagation of feature annotation.</text>
</comment>
<dbReference type="SUPFAM" id="SSF57016">
    <property type="entry name" value="Plant lectins/antimicrobial peptides"/>
    <property type="match status" value="1"/>
</dbReference>
<dbReference type="Proteomes" id="UP000822688">
    <property type="component" value="Chromosome 3"/>
</dbReference>
<dbReference type="InterPro" id="IPR036861">
    <property type="entry name" value="Endochitinase-like_sf"/>
</dbReference>
<feature type="compositionally biased region" description="Pro residues" evidence="6">
    <location>
        <begin position="73"/>
        <end position="94"/>
    </location>
</feature>
<comment type="caution">
    <text evidence="9">The sequence shown here is derived from an EMBL/GenBank/DDBJ whole genome shotgun (WGS) entry which is preliminary data.</text>
</comment>
<dbReference type="GO" id="GO:0008061">
    <property type="term" value="F:chitin binding"/>
    <property type="evidence" value="ECO:0007669"/>
    <property type="project" value="UniProtKB-UniRule"/>
</dbReference>
<evidence type="ECO:0000256" key="3">
    <source>
        <dbReference type="PIRSR" id="PIRSR001060-1"/>
    </source>
</evidence>
<feature type="chain" id="PRO_5035765634" description="Chitin-binding type-1 domain-containing protein" evidence="7">
    <location>
        <begin position="28"/>
        <end position="326"/>
    </location>
</feature>
<dbReference type="GO" id="GO:0016998">
    <property type="term" value="P:cell wall macromolecule catabolic process"/>
    <property type="evidence" value="ECO:0007669"/>
    <property type="project" value="InterPro"/>
</dbReference>
<evidence type="ECO:0000313" key="10">
    <source>
        <dbReference type="Proteomes" id="UP000822688"/>
    </source>
</evidence>
<feature type="disulfide bond" evidence="4 5">
    <location>
        <begin position="44"/>
        <end position="58"/>
    </location>
</feature>
<dbReference type="PANTHER" id="PTHR22595:SF188">
    <property type="entry name" value="CHITIN-BINDING TYPE-1 DOMAIN-CONTAINING PROTEIN"/>
    <property type="match status" value="1"/>
</dbReference>